<evidence type="ECO:0000313" key="2">
    <source>
        <dbReference type="Proteomes" id="UP000182658"/>
    </source>
</evidence>
<sequence>MLQTVGTRFALLMNEVTFLLPRASVQTPCYAAKQQDVHFARACATTPYAVTKGPTSSKLAARTGQRLRRTPPAEPLVAALCPGRYVAHPLSRRENNGRHGPMSRGALCLPRTRSKVYTSGCHARRLRLRGNRPDTRGQSCFPWRYRRVPGSHVDELGS</sequence>
<accession>A0A1J7IQT2</accession>
<evidence type="ECO:0000313" key="1">
    <source>
        <dbReference type="EMBL" id="OIW29822.1"/>
    </source>
</evidence>
<organism evidence="1 2">
    <name type="scientific">Coniochaeta ligniaria NRRL 30616</name>
    <dbReference type="NCBI Taxonomy" id="1408157"/>
    <lineage>
        <taxon>Eukaryota</taxon>
        <taxon>Fungi</taxon>
        <taxon>Dikarya</taxon>
        <taxon>Ascomycota</taxon>
        <taxon>Pezizomycotina</taxon>
        <taxon>Sordariomycetes</taxon>
        <taxon>Sordariomycetidae</taxon>
        <taxon>Coniochaetales</taxon>
        <taxon>Coniochaetaceae</taxon>
        <taxon>Coniochaeta</taxon>
    </lineage>
</organism>
<dbReference type="Proteomes" id="UP000182658">
    <property type="component" value="Unassembled WGS sequence"/>
</dbReference>
<proteinExistence type="predicted"/>
<protein>
    <submittedName>
        <fullName evidence="1">Uncharacterized protein</fullName>
    </submittedName>
</protein>
<name>A0A1J7IQT2_9PEZI</name>
<gene>
    <name evidence="1" type="ORF">CONLIGDRAFT_346671</name>
</gene>
<dbReference type="EMBL" id="KV875097">
    <property type="protein sequence ID" value="OIW29822.1"/>
    <property type="molecule type" value="Genomic_DNA"/>
</dbReference>
<dbReference type="AlphaFoldDB" id="A0A1J7IQT2"/>
<reference evidence="1 2" key="1">
    <citation type="submission" date="2016-10" db="EMBL/GenBank/DDBJ databases">
        <title>Draft genome sequence of Coniochaeta ligniaria NRRL30616, a lignocellulolytic fungus for bioabatement of inhibitors in plant biomass hydrolysates.</title>
        <authorList>
            <consortium name="DOE Joint Genome Institute"/>
            <person name="Jimenez D.J."/>
            <person name="Hector R.E."/>
            <person name="Riley R."/>
            <person name="Sun H."/>
            <person name="Grigoriev I.V."/>
            <person name="Van Elsas J.D."/>
            <person name="Nichols N.N."/>
        </authorList>
    </citation>
    <scope>NUCLEOTIDE SEQUENCE [LARGE SCALE GENOMIC DNA]</scope>
    <source>
        <strain evidence="1 2">NRRL 30616</strain>
    </source>
</reference>
<keyword evidence="2" id="KW-1185">Reference proteome</keyword>
<dbReference type="InParanoid" id="A0A1J7IQT2"/>